<evidence type="ECO:0000256" key="2">
    <source>
        <dbReference type="SAM" id="SignalP"/>
    </source>
</evidence>
<dbReference type="Proteomes" id="UP000198211">
    <property type="component" value="Unassembled WGS sequence"/>
</dbReference>
<evidence type="ECO:0000256" key="1">
    <source>
        <dbReference type="SAM" id="Phobius"/>
    </source>
</evidence>
<keyword evidence="1" id="KW-0812">Transmembrane</keyword>
<dbReference type="AlphaFoldDB" id="A0A225WR23"/>
<proteinExistence type="predicted"/>
<reference evidence="4" key="1">
    <citation type="submission" date="2017-03" db="EMBL/GenBank/DDBJ databases">
        <title>Phytopthora megakarya and P. palmivora, two closely related causual agents of cacao black pod achieved similar genome size and gene model numbers by different mechanisms.</title>
        <authorList>
            <person name="Ali S."/>
            <person name="Shao J."/>
            <person name="Larry D.J."/>
            <person name="Kronmiller B."/>
            <person name="Shen D."/>
            <person name="Strem M.D."/>
            <person name="Melnick R.L."/>
            <person name="Guiltinan M.J."/>
            <person name="Tyler B.M."/>
            <person name="Meinhardt L.W."/>
            <person name="Bailey B.A."/>
        </authorList>
    </citation>
    <scope>NUCLEOTIDE SEQUENCE [LARGE SCALE GENOMIC DNA]</scope>
    <source>
        <strain evidence="4">zdho120</strain>
    </source>
</reference>
<keyword evidence="1" id="KW-1133">Transmembrane helix</keyword>
<keyword evidence="2" id="KW-0732">Signal</keyword>
<evidence type="ECO:0000313" key="4">
    <source>
        <dbReference type="Proteomes" id="UP000198211"/>
    </source>
</evidence>
<feature type="transmembrane region" description="Helical" evidence="1">
    <location>
        <begin position="146"/>
        <end position="166"/>
    </location>
</feature>
<keyword evidence="4" id="KW-1185">Reference proteome</keyword>
<dbReference type="EMBL" id="NBNE01000357">
    <property type="protein sequence ID" value="OWZ20133.1"/>
    <property type="molecule type" value="Genomic_DNA"/>
</dbReference>
<dbReference type="PANTHER" id="PTHR37069:SF2">
    <property type="entry name" value="PIGGYBAC TRANSPOSABLE ELEMENT-DERIVED PROTEIN DOMAIN-CONTAINING PROTEIN"/>
    <property type="match status" value="1"/>
</dbReference>
<dbReference type="PANTHER" id="PTHR37069">
    <property type="entry name" value="DDE_TNP_1_7 DOMAIN-CONTAINING PROTEIN"/>
    <property type="match status" value="1"/>
</dbReference>
<dbReference type="OrthoDB" id="129686at2759"/>
<sequence length="193" mass="22114">MTQTRKMTESLCWTTMSFLVQLNLAEDASTGPDFNEWSEPPNEESLPYTHESYEDRPADWMARDYPNIYQGNHGCTDDALVAALTPSKAFFRFAPPHMWGAIAGASDDYFYVKLDERVTAQHPSSKPVTRNIPIFKYRRQSRKRSSYNLLWAFLVAGCVFLLRVRLCQNERSLNITDAPRAEELFLVVTSTST</sequence>
<protein>
    <submittedName>
        <fullName evidence="3">Uncharacterized protein</fullName>
    </submittedName>
</protein>
<evidence type="ECO:0000313" key="3">
    <source>
        <dbReference type="EMBL" id="OWZ20133.1"/>
    </source>
</evidence>
<gene>
    <name evidence="3" type="ORF">PHMEG_0005491</name>
</gene>
<accession>A0A225WR23</accession>
<keyword evidence="1" id="KW-0472">Membrane</keyword>
<feature type="signal peptide" evidence="2">
    <location>
        <begin position="1"/>
        <end position="25"/>
    </location>
</feature>
<organism evidence="3 4">
    <name type="scientific">Phytophthora megakarya</name>
    <dbReference type="NCBI Taxonomy" id="4795"/>
    <lineage>
        <taxon>Eukaryota</taxon>
        <taxon>Sar</taxon>
        <taxon>Stramenopiles</taxon>
        <taxon>Oomycota</taxon>
        <taxon>Peronosporomycetes</taxon>
        <taxon>Peronosporales</taxon>
        <taxon>Peronosporaceae</taxon>
        <taxon>Phytophthora</taxon>
    </lineage>
</organism>
<feature type="chain" id="PRO_5012691569" evidence="2">
    <location>
        <begin position="26"/>
        <end position="193"/>
    </location>
</feature>
<name>A0A225WR23_9STRA</name>
<comment type="caution">
    <text evidence="3">The sequence shown here is derived from an EMBL/GenBank/DDBJ whole genome shotgun (WGS) entry which is preliminary data.</text>
</comment>